<sequence>MKEPKMPYVHGEPEGLGRKENPDDIEEAERVAGLPIGGSLNVPAESDTSYNDIGEDRKDEWEAMFGAPMSNLYDDFIMLPPAVQKELLEDMQTKMKRNFFKTKEGMREYLQDLIEKNLKLIERNGGVETSEKPQITYKGRRLKK</sequence>
<accession>A0A1G2KSW6</accession>
<dbReference type="AlphaFoldDB" id="A0A1G2KSW6"/>
<name>A0A1G2KSW6_9BACT</name>
<feature type="region of interest" description="Disordered" evidence="1">
    <location>
        <begin position="1"/>
        <end position="23"/>
    </location>
</feature>
<evidence type="ECO:0000313" key="3">
    <source>
        <dbReference type="Proteomes" id="UP000177811"/>
    </source>
</evidence>
<reference evidence="2 3" key="1">
    <citation type="journal article" date="2016" name="Nat. Commun.">
        <title>Thousands of microbial genomes shed light on interconnected biogeochemical processes in an aquifer system.</title>
        <authorList>
            <person name="Anantharaman K."/>
            <person name="Brown C.T."/>
            <person name="Hug L.A."/>
            <person name="Sharon I."/>
            <person name="Castelle C.J."/>
            <person name="Probst A.J."/>
            <person name="Thomas B.C."/>
            <person name="Singh A."/>
            <person name="Wilkins M.J."/>
            <person name="Karaoz U."/>
            <person name="Brodie E.L."/>
            <person name="Williams K.H."/>
            <person name="Hubbard S.S."/>
            <person name="Banfield J.F."/>
        </authorList>
    </citation>
    <scope>NUCLEOTIDE SEQUENCE [LARGE SCALE GENOMIC DNA]</scope>
</reference>
<organism evidence="2 3">
    <name type="scientific">Candidatus Sungbacteria bacterium RIFCSPHIGHO2_02_FULL_51_29</name>
    <dbReference type="NCBI Taxonomy" id="1802273"/>
    <lineage>
        <taxon>Bacteria</taxon>
        <taxon>Candidatus Sungiibacteriota</taxon>
    </lineage>
</organism>
<comment type="caution">
    <text evidence="2">The sequence shown here is derived from an EMBL/GenBank/DDBJ whole genome shotgun (WGS) entry which is preliminary data.</text>
</comment>
<feature type="compositionally biased region" description="Basic and acidic residues" evidence="1">
    <location>
        <begin position="1"/>
        <end position="22"/>
    </location>
</feature>
<evidence type="ECO:0000256" key="1">
    <source>
        <dbReference type="SAM" id="MobiDB-lite"/>
    </source>
</evidence>
<gene>
    <name evidence="2" type="ORF">A3C16_00560</name>
</gene>
<dbReference type="Proteomes" id="UP000177811">
    <property type="component" value="Unassembled WGS sequence"/>
</dbReference>
<proteinExistence type="predicted"/>
<evidence type="ECO:0000313" key="2">
    <source>
        <dbReference type="EMBL" id="OHA02520.1"/>
    </source>
</evidence>
<protein>
    <submittedName>
        <fullName evidence="2">Uncharacterized protein</fullName>
    </submittedName>
</protein>
<dbReference type="EMBL" id="MHQL01000032">
    <property type="protein sequence ID" value="OHA02520.1"/>
    <property type="molecule type" value="Genomic_DNA"/>
</dbReference>